<dbReference type="Proteomes" id="UP000028725">
    <property type="component" value="Unassembled WGS sequence"/>
</dbReference>
<name>A0A085WCF9_9BACT</name>
<organism evidence="1 2">
    <name type="scientific">Hyalangium minutum</name>
    <dbReference type="NCBI Taxonomy" id="394096"/>
    <lineage>
        <taxon>Bacteria</taxon>
        <taxon>Pseudomonadati</taxon>
        <taxon>Myxococcota</taxon>
        <taxon>Myxococcia</taxon>
        <taxon>Myxococcales</taxon>
        <taxon>Cystobacterineae</taxon>
        <taxon>Archangiaceae</taxon>
        <taxon>Hyalangium</taxon>
    </lineage>
</organism>
<sequence length="44" mass="4972">MFAERLVQGDDREIRFVHQHLPLLIQDNPEVTVGPNLPSPPPVV</sequence>
<proteinExistence type="predicted"/>
<evidence type="ECO:0000313" key="2">
    <source>
        <dbReference type="Proteomes" id="UP000028725"/>
    </source>
</evidence>
<dbReference type="STRING" id="394096.DB31_1488"/>
<comment type="caution">
    <text evidence="1">The sequence shown here is derived from an EMBL/GenBank/DDBJ whole genome shotgun (WGS) entry which is preliminary data.</text>
</comment>
<dbReference type="EMBL" id="JMCB01000012">
    <property type="protein sequence ID" value="KFE65372.1"/>
    <property type="molecule type" value="Genomic_DNA"/>
</dbReference>
<protein>
    <submittedName>
        <fullName evidence="1">Uncharacterized protein</fullName>
    </submittedName>
</protein>
<gene>
    <name evidence="1" type="ORF">DB31_1488</name>
</gene>
<evidence type="ECO:0000313" key="1">
    <source>
        <dbReference type="EMBL" id="KFE65372.1"/>
    </source>
</evidence>
<keyword evidence="2" id="KW-1185">Reference proteome</keyword>
<dbReference type="AlphaFoldDB" id="A0A085WCF9"/>
<reference evidence="1 2" key="1">
    <citation type="submission" date="2014-04" db="EMBL/GenBank/DDBJ databases">
        <title>Genome assembly of Hyalangium minutum DSM 14724.</title>
        <authorList>
            <person name="Sharma G."/>
            <person name="Subramanian S."/>
        </authorList>
    </citation>
    <scope>NUCLEOTIDE SEQUENCE [LARGE SCALE GENOMIC DNA]</scope>
    <source>
        <strain evidence="1 2">DSM 14724</strain>
    </source>
</reference>
<accession>A0A085WCF9</accession>